<accession>A0A0P8A732</accession>
<evidence type="ECO:0000313" key="6">
    <source>
        <dbReference type="Proteomes" id="UP000050360"/>
    </source>
</evidence>
<dbReference type="EC" id="1.8.1.8" evidence="5"/>
<evidence type="ECO:0000313" key="5">
    <source>
        <dbReference type="EMBL" id="KPQ43927.1"/>
    </source>
</evidence>
<dbReference type="AlphaFoldDB" id="A0A0P8A732"/>
<feature type="domain" description="Thioredoxin" evidence="4">
    <location>
        <begin position="21"/>
        <end position="155"/>
    </location>
</feature>
<evidence type="ECO:0000256" key="1">
    <source>
        <dbReference type="ARBA" id="ARBA00007787"/>
    </source>
</evidence>
<dbReference type="InterPro" id="IPR036249">
    <property type="entry name" value="Thioredoxin-like_sf"/>
</dbReference>
<name>A0A0P8A732_9EURY</name>
<evidence type="ECO:0000256" key="3">
    <source>
        <dbReference type="ARBA" id="ARBA00022982"/>
    </source>
</evidence>
<dbReference type="Proteomes" id="UP000050360">
    <property type="component" value="Unassembled WGS sequence"/>
</dbReference>
<protein>
    <submittedName>
        <fullName evidence="5">Thiol:disulfide interchange protein DsbD</fullName>
        <ecNumber evidence="5">1.8.1.8</ecNumber>
    </submittedName>
</protein>
<dbReference type="InterPro" id="IPR012336">
    <property type="entry name" value="Thioredoxin-like_fold"/>
</dbReference>
<dbReference type="PROSITE" id="PS51257">
    <property type="entry name" value="PROKAR_LIPOPROTEIN"/>
    <property type="match status" value="1"/>
</dbReference>
<proteinExistence type="inferred from homology"/>
<keyword evidence="2" id="KW-0732">Signal</keyword>
<dbReference type="Gene3D" id="3.40.30.10">
    <property type="entry name" value="Glutaredoxin"/>
    <property type="match status" value="1"/>
</dbReference>
<keyword evidence="3" id="KW-0813">Transport</keyword>
<keyword evidence="3" id="KW-0249">Electron transport</keyword>
<organism evidence="5 6">
    <name type="scientific">Candidatus Methanoperedens nitratireducens</name>
    <dbReference type="NCBI Taxonomy" id="1392998"/>
    <lineage>
        <taxon>Archaea</taxon>
        <taxon>Methanobacteriati</taxon>
        <taxon>Methanobacteriota</taxon>
        <taxon>Stenosarchaea group</taxon>
        <taxon>Methanomicrobia</taxon>
        <taxon>Methanosarcinales</taxon>
        <taxon>ANME-2 cluster</taxon>
        <taxon>Candidatus Methanoperedentaceae</taxon>
        <taxon>Candidatus Methanoperedens</taxon>
    </lineage>
</organism>
<reference evidence="5 6" key="1">
    <citation type="submission" date="2015-09" db="EMBL/GenBank/DDBJ databases">
        <title>A metagenomics-based metabolic model of nitrate-dependent anaerobic oxidation of methane by Methanoperedens-like archaea.</title>
        <authorList>
            <person name="Arshad A."/>
            <person name="Speth D.R."/>
            <person name="De Graaf R.M."/>
            <person name="Op Den Camp H.J."/>
            <person name="Jetten M.S."/>
            <person name="Welte C.U."/>
        </authorList>
    </citation>
    <scope>NUCLEOTIDE SEQUENCE [LARGE SCALE GENOMIC DNA]</scope>
</reference>
<dbReference type="PANTHER" id="PTHR15337:SF11">
    <property type="entry name" value="THIOREDOXIN DOMAIN-CONTAINING PROTEIN"/>
    <property type="match status" value="1"/>
</dbReference>
<keyword evidence="5" id="KW-0560">Oxidoreductase</keyword>
<evidence type="ECO:0000259" key="4">
    <source>
        <dbReference type="PROSITE" id="PS51352"/>
    </source>
</evidence>
<dbReference type="GO" id="GO:0047134">
    <property type="term" value="F:protein-disulfide reductase [NAD(P)H] activity"/>
    <property type="evidence" value="ECO:0007669"/>
    <property type="project" value="UniProtKB-EC"/>
</dbReference>
<dbReference type="InterPro" id="IPR051099">
    <property type="entry name" value="AGR/TXD"/>
</dbReference>
<dbReference type="Pfam" id="PF13098">
    <property type="entry name" value="Thioredoxin_2"/>
    <property type="match status" value="1"/>
</dbReference>
<gene>
    <name evidence="5" type="primary">dsbD_1</name>
    <name evidence="5" type="ORF">MPEBLZ_01510</name>
</gene>
<dbReference type="PANTHER" id="PTHR15337">
    <property type="entry name" value="ANTERIOR GRADIENT PROTEIN-RELATED"/>
    <property type="match status" value="1"/>
</dbReference>
<dbReference type="InterPro" id="IPR013766">
    <property type="entry name" value="Thioredoxin_domain"/>
</dbReference>
<comment type="similarity">
    <text evidence="1">Belongs to the glutaredoxin family.</text>
</comment>
<comment type="caution">
    <text evidence="5">The sequence shown here is derived from an EMBL/GenBank/DDBJ whole genome shotgun (WGS) entry which is preliminary data.</text>
</comment>
<sequence>MKKLIFVLIILFVLLSGCLNAGSGDTAGNISNEKITGQEQITLQGLTFNTEVGPALLLAKTQGKPLFVYARSQYCGACKQFEAETFTNETVIEKLNNNFILVSIDVDNQKTETRNFKIRATPTEIFLDSNGTEIKRLLGYRTNQTFLDEINKIVK</sequence>
<evidence type="ECO:0000256" key="2">
    <source>
        <dbReference type="ARBA" id="ARBA00022729"/>
    </source>
</evidence>
<dbReference type="EMBL" id="LKCM01000120">
    <property type="protein sequence ID" value="KPQ43927.1"/>
    <property type="molecule type" value="Genomic_DNA"/>
</dbReference>
<dbReference type="PROSITE" id="PS51352">
    <property type="entry name" value="THIOREDOXIN_2"/>
    <property type="match status" value="1"/>
</dbReference>
<dbReference type="SUPFAM" id="SSF52833">
    <property type="entry name" value="Thioredoxin-like"/>
    <property type="match status" value="1"/>
</dbReference>